<dbReference type="InterPro" id="IPR023397">
    <property type="entry name" value="SAM-dep_MeTrfase_MraW_recog"/>
</dbReference>
<dbReference type="SUPFAM" id="SSF53335">
    <property type="entry name" value="S-adenosyl-L-methionine-dependent methyltransferases"/>
    <property type="match status" value="1"/>
</dbReference>
<evidence type="ECO:0000256" key="3">
    <source>
        <dbReference type="ARBA" id="ARBA00022603"/>
    </source>
</evidence>
<keyword evidence="3 6" id="KW-0489">Methyltransferase</keyword>
<reference evidence="7" key="1">
    <citation type="journal article" date="2015" name="ISME J.">
        <title>Aquifer environment selects for microbial species cohorts in sediment and groundwater.</title>
        <authorList>
            <person name="Hug L.A."/>
            <person name="Thomas B.C."/>
            <person name="Brown C.T."/>
            <person name="Frischkorn K.R."/>
            <person name="Williams K.H."/>
            <person name="Tringe S.G."/>
            <person name="Banfield J.F."/>
        </authorList>
    </citation>
    <scope>NUCLEOTIDE SEQUENCE</scope>
</reference>
<keyword evidence="2 6" id="KW-0698">rRNA processing</keyword>
<feature type="binding site" evidence="6">
    <location>
        <begin position="30"/>
        <end position="32"/>
    </location>
    <ligand>
        <name>S-adenosyl-L-methionine</name>
        <dbReference type="ChEBI" id="CHEBI:59789"/>
    </ligand>
</feature>
<organism evidence="7">
    <name type="scientific">uncultured Parcubacteria bacterium Rifle_16ft_4_minimus_37647</name>
    <dbReference type="NCBI Taxonomy" id="1665140"/>
    <lineage>
        <taxon>Bacteria</taxon>
        <taxon>Candidatus Parcubacteria</taxon>
        <taxon>environmental samples</taxon>
    </lineage>
</organism>
<dbReference type="Gene3D" id="3.40.50.150">
    <property type="entry name" value="Vaccinia Virus protein VP39"/>
    <property type="match status" value="1"/>
</dbReference>
<protein>
    <recommendedName>
        <fullName evidence="6">Ribosomal RNA small subunit methyltransferase H</fullName>
        <ecNumber evidence="6">2.1.1.199</ecNumber>
    </recommendedName>
    <alternativeName>
        <fullName evidence="6">16S rRNA m(4)C1402 methyltransferase</fullName>
    </alternativeName>
    <alternativeName>
        <fullName evidence="6">rRNA (cytosine-N(4)-)-methyltransferase RsmH</fullName>
    </alternativeName>
</protein>
<dbReference type="GO" id="GO:0071424">
    <property type="term" value="F:rRNA (cytosine-N4-)-methyltransferase activity"/>
    <property type="evidence" value="ECO:0007669"/>
    <property type="project" value="UniProtKB-UniRule"/>
</dbReference>
<dbReference type="PANTHER" id="PTHR11265:SF0">
    <property type="entry name" value="12S RRNA N4-METHYLCYTIDINE METHYLTRANSFERASE"/>
    <property type="match status" value="1"/>
</dbReference>
<dbReference type="EMBL" id="KT007000">
    <property type="protein sequence ID" value="AKQ02427.1"/>
    <property type="molecule type" value="Genomic_DNA"/>
</dbReference>
<proteinExistence type="inferred from homology"/>
<feature type="binding site" evidence="6">
    <location>
        <position position="50"/>
    </location>
    <ligand>
        <name>S-adenosyl-L-methionine</name>
        <dbReference type="ChEBI" id="CHEBI:59789"/>
    </ligand>
</feature>
<comment type="catalytic activity">
    <reaction evidence="6">
        <text>cytidine(1402) in 16S rRNA + S-adenosyl-L-methionine = N(4)-methylcytidine(1402) in 16S rRNA + S-adenosyl-L-homocysteine + H(+)</text>
        <dbReference type="Rhea" id="RHEA:42928"/>
        <dbReference type="Rhea" id="RHEA-COMP:10286"/>
        <dbReference type="Rhea" id="RHEA-COMP:10287"/>
        <dbReference type="ChEBI" id="CHEBI:15378"/>
        <dbReference type="ChEBI" id="CHEBI:57856"/>
        <dbReference type="ChEBI" id="CHEBI:59789"/>
        <dbReference type="ChEBI" id="CHEBI:74506"/>
        <dbReference type="ChEBI" id="CHEBI:82748"/>
        <dbReference type="EC" id="2.1.1.199"/>
    </reaction>
</comment>
<dbReference type="GO" id="GO:0070475">
    <property type="term" value="P:rRNA base methylation"/>
    <property type="evidence" value="ECO:0007669"/>
    <property type="project" value="UniProtKB-UniRule"/>
</dbReference>
<keyword evidence="6" id="KW-0963">Cytoplasm</keyword>
<feature type="binding site" evidence="6">
    <location>
        <position position="78"/>
    </location>
    <ligand>
        <name>S-adenosyl-L-methionine</name>
        <dbReference type="ChEBI" id="CHEBI:59789"/>
    </ligand>
</feature>
<dbReference type="AlphaFoldDB" id="A0A0H4T7K3"/>
<evidence type="ECO:0000256" key="6">
    <source>
        <dbReference type="HAMAP-Rule" id="MF_01007"/>
    </source>
</evidence>
<keyword evidence="5 6" id="KW-0949">S-adenosyl-L-methionine</keyword>
<feature type="binding site" evidence="6">
    <location>
        <position position="106"/>
    </location>
    <ligand>
        <name>S-adenosyl-L-methionine</name>
        <dbReference type="ChEBI" id="CHEBI:59789"/>
    </ligand>
</feature>
<evidence type="ECO:0000256" key="4">
    <source>
        <dbReference type="ARBA" id="ARBA00022679"/>
    </source>
</evidence>
<dbReference type="SUPFAM" id="SSF81799">
    <property type="entry name" value="Putative methyltransferase TM0872, insert domain"/>
    <property type="match status" value="1"/>
</dbReference>
<comment type="similarity">
    <text evidence="1 6">Belongs to the methyltransferase superfamily. RsmH family.</text>
</comment>
<sequence length="292" mass="32766">MHVPVLLHEVIEKLDPYGGEFVIDGTLGAGGHAKAFIERVSPGGKFLGIDWDRGAVERARRNLSAGGLEKFVIREGNYADLPEILAEENLGKADILFLDLGFSSDQLDNGRGFSFQKNEPLIMTYNDEETPAYSAIRQLKKRELAEVIRTFSDERYAERIATAIYERGKKDPIKTTGELADVIKAAVPKNYEMGRINPATRTFQAIRMYINEELTNLETVLKDVKKIVGSGGRVGIISFHSKEDRIVKNYFRDMAHSGEAELITKKPLQASEEEIRNNPKSRSAKLRVLKIK</sequence>
<comment type="function">
    <text evidence="6">Specifically methylates the N4 position of cytidine in position 1402 (C1402) of 16S rRNA.</text>
</comment>
<evidence type="ECO:0000256" key="5">
    <source>
        <dbReference type="ARBA" id="ARBA00022691"/>
    </source>
</evidence>
<dbReference type="PIRSF" id="PIRSF004486">
    <property type="entry name" value="MraW"/>
    <property type="match status" value="1"/>
</dbReference>
<dbReference type="EC" id="2.1.1.199" evidence="6"/>
<dbReference type="InterPro" id="IPR029063">
    <property type="entry name" value="SAM-dependent_MTases_sf"/>
</dbReference>
<dbReference type="GO" id="GO:0005737">
    <property type="term" value="C:cytoplasm"/>
    <property type="evidence" value="ECO:0007669"/>
    <property type="project" value="UniProtKB-SubCell"/>
</dbReference>
<dbReference type="Gene3D" id="1.10.150.170">
    <property type="entry name" value="Putative methyltransferase TM0872, insert domain"/>
    <property type="match status" value="1"/>
</dbReference>
<feature type="binding site" evidence="6">
    <location>
        <position position="99"/>
    </location>
    <ligand>
        <name>S-adenosyl-L-methionine</name>
        <dbReference type="ChEBI" id="CHEBI:59789"/>
    </ligand>
</feature>
<dbReference type="NCBIfam" id="TIGR00006">
    <property type="entry name" value="16S rRNA (cytosine(1402)-N(4))-methyltransferase RsmH"/>
    <property type="match status" value="1"/>
</dbReference>
<gene>
    <name evidence="7" type="primary">mraW</name>
    <name evidence="6" type="synonym">rsmH</name>
</gene>
<dbReference type="InterPro" id="IPR002903">
    <property type="entry name" value="RsmH"/>
</dbReference>
<accession>A0A0H4T7K3</accession>
<dbReference type="HAMAP" id="MF_01007">
    <property type="entry name" value="16SrRNA_methyltr_H"/>
    <property type="match status" value="1"/>
</dbReference>
<dbReference type="PANTHER" id="PTHR11265">
    <property type="entry name" value="S-ADENOSYL-METHYLTRANSFERASE MRAW"/>
    <property type="match status" value="1"/>
</dbReference>
<evidence type="ECO:0000256" key="1">
    <source>
        <dbReference type="ARBA" id="ARBA00010396"/>
    </source>
</evidence>
<dbReference type="Pfam" id="PF01795">
    <property type="entry name" value="Methyltransf_5"/>
    <property type="match status" value="1"/>
</dbReference>
<evidence type="ECO:0000256" key="2">
    <source>
        <dbReference type="ARBA" id="ARBA00022552"/>
    </source>
</evidence>
<comment type="subcellular location">
    <subcellularLocation>
        <location evidence="6">Cytoplasm</location>
    </subcellularLocation>
</comment>
<keyword evidence="4 6" id="KW-0808">Transferase</keyword>
<evidence type="ECO:0000313" key="7">
    <source>
        <dbReference type="EMBL" id="AKQ02427.1"/>
    </source>
</evidence>
<name>A0A0H4T7K3_9BACT</name>